<dbReference type="InterPro" id="IPR016181">
    <property type="entry name" value="Acyl_CoA_acyltransferase"/>
</dbReference>
<evidence type="ECO:0000313" key="2">
    <source>
        <dbReference type="Proteomes" id="UP000199758"/>
    </source>
</evidence>
<dbReference type="STRING" id="490188.SAMN04488068_2021"/>
<organism evidence="1 2">
    <name type="scientific">Hydrocarboniphaga daqingensis</name>
    <dbReference type="NCBI Taxonomy" id="490188"/>
    <lineage>
        <taxon>Bacteria</taxon>
        <taxon>Pseudomonadati</taxon>
        <taxon>Pseudomonadota</taxon>
        <taxon>Gammaproteobacteria</taxon>
        <taxon>Nevskiales</taxon>
        <taxon>Nevskiaceae</taxon>
        <taxon>Hydrocarboniphaga</taxon>
    </lineage>
</organism>
<reference evidence="1 2" key="1">
    <citation type="submission" date="2016-11" db="EMBL/GenBank/DDBJ databases">
        <authorList>
            <person name="Jaros S."/>
            <person name="Januszkiewicz K."/>
            <person name="Wedrychowicz H."/>
        </authorList>
    </citation>
    <scope>NUCLEOTIDE SEQUENCE [LARGE SCALE GENOMIC DNA]</scope>
    <source>
        <strain evidence="1 2">CGMCC 1.7049</strain>
    </source>
</reference>
<dbReference type="RefSeq" id="WP_072897102.1">
    <property type="nucleotide sequence ID" value="NZ_FQWZ01000004.1"/>
</dbReference>
<dbReference type="AlphaFoldDB" id="A0A1M5P4R9"/>
<proteinExistence type="predicted"/>
<dbReference type="Gene3D" id="3.40.630.30">
    <property type="match status" value="1"/>
</dbReference>
<keyword evidence="2" id="KW-1185">Reference proteome</keyword>
<dbReference type="SUPFAM" id="SSF55729">
    <property type="entry name" value="Acyl-CoA N-acyltransferases (Nat)"/>
    <property type="match status" value="1"/>
</dbReference>
<dbReference type="InterPro" id="IPR039968">
    <property type="entry name" value="BcerS-like"/>
</dbReference>
<name>A0A1M5P4R9_9GAMM</name>
<dbReference type="Proteomes" id="UP000199758">
    <property type="component" value="Unassembled WGS sequence"/>
</dbReference>
<gene>
    <name evidence="1" type="ORF">SAMN04488068_2021</name>
</gene>
<dbReference type="OrthoDB" id="9806005at2"/>
<protein>
    <recommendedName>
        <fullName evidence="3">N-acetyltransferase domain-containing protein</fullName>
    </recommendedName>
</protein>
<evidence type="ECO:0000313" key="1">
    <source>
        <dbReference type="EMBL" id="SHG96738.1"/>
    </source>
</evidence>
<sequence>MLQIEAVQTSAQMKRFIRVPARVQAGDPQFIAPLELERAEAFSPRHNPYFAHAKTQFWIATRDGRDVGRISAQIDELAPTYQQEQAGHFGLICGEDDAVVFASLFATAEAWLRERGCRKLLGPFNLSINEETGLLVSGFETPPMLLMGHDARYAGARIEALGYRKIRDLYAYIYDITQPVPPLLQRWVDRDQQRFTVRPMNMRRYRDDIEIITDIFNDAWSGNWGFVPYTPAEVDHLAKALKPLLDPQLVPIAELDGKPVGFGVTLPDLNEAIRGFNGKLLPFNWARLLWRLKVSGVSGGRVPLMGVRRSTATTLGSAVIPFLLVEAMRKRALERGFRQIEMSWILEDNKPMRKMIETVGGRIYKTYRLYEKPL</sequence>
<dbReference type="PANTHER" id="PTHR41368">
    <property type="entry name" value="PROTEIN YGHO"/>
    <property type="match status" value="1"/>
</dbReference>
<accession>A0A1M5P4R9</accession>
<dbReference type="PANTHER" id="PTHR41368:SF1">
    <property type="entry name" value="PROTEIN YGHO"/>
    <property type="match status" value="1"/>
</dbReference>
<evidence type="ECO:0008006" key="3">
    <source>
        <dbReference type="Google" id="ProtNLM"/>
    </source>
</evidence>
<dbReference type="EMBL" id="FQWZ01000004">
    <property type="protein sequence ID" value="SHG96738.1"/>
    <property type="molecule type" value="Genomic_DNA"/>
</dbReference>